<comment type="caution">
    <text evidence="8">The sequence shown here is derived from an EMBL/GenBank/DDBJ whole genome shotgun (WGS) entry which is preliminary data.</text>
</comment>
<evidence type="ECO:0000256" key="4">
    <source>
        <dbReference type="ARBA" id="ARBA00022679"/>
    </source>
</evidence>
<evidence type="ECO:0000256" key="6">
    <source>
        <dbReference type="ARBA" id="ARBA00047949"/>
    </source>
</evidence>
<dbReference type="GO" id="GO:0006388">
    <property type="term" value="P:tRNA splicing, via endonucleolytic cleavage and ligation"/>
    <property type="evidence" value="ECO:0007669"/>
    <property type="project" value="TreeGrafter"/>
</dbReference>
<dbReference type="OrthoDB" id="419694at2759"/>
<dbReference type="EMBL" id="AAYY01000011">
    <property type="protein sequence ID" value="EDP42554.1"/>
    <property type="molecule type" value="Genomic_DNA"/>
</dbReference>
<evidence type="ECO:0000256" key="7">
    <source>
        <dbReference type="SAM" id="MobiDB-lite"/>
    </source>
</evidence>
<name>A8Q781_MALGO</name>
<evidence type="ECO:0000256" key="1">
    <source>
        <dbReference type="ARBA" id="ARBA00003343"/>
    </source>
</evidence>
<dbReference type="PANTHER" id="PTHR12684:SF2">
    <property type="entry name" value="TRNA 2'-PHOSPHOTRANSFERASE 1"/>
    <property type="match status" value="1"/>
</dbReference>
<feature type="compositionally biased region" description="Basic and acidic residues" evidence="7">
    <location>
        <begin position="7"/>
        <end position="16"/>
    </location>
</feature>
<comment type="function">
    <text evidence="1">Catalyzes the last step of tRNA splicing, the transfer of the splice junction 2'-phosphate from ligated tRNA to NAD to produce ADP-ribose 1''-2'' cyclic phosphate.</text>
</comment>
<reference evidence="8 9" key="1">
    <citation type="journal article" date="2007" name="Proc. Natl. Acad. Sci. U.S.A.">
        <title>Dandruff-associated Malassezia genomes reveal convergent and divergent virulence traits shared with plant and human fungal pathogens.</title>
        <authorList>
            <person name="Xu J."/>
            <person name="Saunders C.W."/>
            <person name="Hu P."/>
            <person name="Grant R.A."/>
            <person name="Boekhout T."/>
            <person name="Kuramae E.E."/>
            <person name="Kronstad J.W."/>
            <person name="Deangelis Y.M."/>
            <person name="Reeder N.L."/>
            <person name="Johnstone K.R."/>
            <person name="Leland M."/>
            <person name="Fieno A.M."/>
            <person name="Begley W.M."/>
            <person name="Sun Y."/>
            <person name="Lacey M.P."/>
            <person name="Chaudhary T."/>
            <person name="Keough T."/>
            <person name="Chu L."/>
            <person name="Sears R."/>
            <person name="Yuan B."/>
            <person name="Dawson T.L.Jr."/>
        </authorList>
    </citation>
    <scope>NUCLEOTIDE SEQUENCE [LARGE SCALE GENOMIC DNA]</scope>
    <source>
        <strain evidence="9">ATCC MYA-4612 / CBS 7966</strain>
    </source>
</reference>
<dbReference type="Proteomes" id="UP000008837">
    <property type="component" value="Unassembled WGS sequence"/>
</dbReference>
<evidence type="ECO:0000313" key="8">
    <source>
        <dbReference type="EMBL" id="EDP42554.1"/>
    </source>
</evidence>
<dbReference type="EC" id="2.7.1.160" evidence="3"/>
<accession>A8Q781</accession>
<dbReference type="InterPro" id="IPR002745">
    <property type="entry name" value="Ptrans_KptA/Tpt1"/>
</dbReference>
<comment type="catalytic activity">
    <reaction evidence="6">
        <text>2'-phospho-[ligated tRNA] + NAD(+) = mature tRNA + ADP-alpha-D-ribose 1'',2''-cyclic phosphate + nicotinamide</text>
        <dbReference type="Rhea" id="RHEA:23324"/>
        <dbReference type="Rhea" id="RHEA-COMP:11106"/>
        <dbReference type="Rhea" id="RHEA-COMP:11107"/>
        <dbReference type="ChEBI" id="CHEBI:17154"/>
        <dbReference type="ChEBI" id="CHEBI:57540"/>
        <dbReference type="ChEBI" id="CHEBI:76596"/>
        <dbReference type="ChEBI" id="CHEBI:82883"/>
        <dbReference type="ChEBI" id="CHEBI:85027"/>
        <dbReference type="EC" id="2.7.1.160"/>
    </reaction>
</comment>
<evidence type="ECO:0000256" key="5">
    <source>
        <dbReference type="ARBA" id="ARBA00023027"/>
    </source>
</evidence>
<dbReference type="Pfam" id="PF01885">
    <property type="entry name" value="PTS_2-RNA"/>
    <property type="match status" value="1"/>
</dbReference>
<dbReference type="AlphaFoldDB" id="A8Q781"/>
<dbReference type="PANTHER" id="PTHR12684">
    <property type="entry name" value="PUTATIVE PHOSPHOTRANSFERASE"/>
    <property type="match status" value="1"/>
</dbReference>
<dbReference type="Gene3D" id="3.20.170.30">
    <property type="match status" value="1"/>
</dbReference>
<protein>
    <recommendedName>
        <fullName evidence="3">2'-phosphotransferase</fullName>
        <ecNumber evidence="3">2.7.1.160</ecNumber>
    </recommendedName>
</protein>
<evidence type="ECO:0000256" key="3">
    <source>
        <dbReference type="ARBA" id="ARBA00012007"/>
    </source>
</evidence>
<feature type="region of interest" description="Disordered" evidence="7">
    <location>
        <begin position="1"/>
        <end position="55"/>
    </location>
</feature>
<keyword evidence="5" id="KW-0520">NAD</keyword>
<proteinExistence type="inferred from homology"/>
<dbReference type="InterPro" id="IPR042081">
    <property type="entry name" value="RNA_2'-PTrans_C"/>
</dbReference>
<dbReference type="RefSeq" id="XP_001729768.1">
    <property type="nucleotide sequence ID" value="XM_001729716.1"/>
</dbReference>
<dbReference type="InParanoid" id="A8Q781"/>
<dbReference type="KEGG" id="mgl:MGL_3312"/>
<dbReference type="VEuPathDB" id="FungiDB:MGL_3312"/>
<evidence type="ECO:0000313" key="9">
    <source>
        <dbReference type="Proteomes" id="UP000008837"/>
    </source>
</evidence>
<dbReference type="GO" id="GO:0000215">
    <property type="term" value="F:tRNA 2'-phosphotransferase activity"/>
    <property type="evidence" value="ECO:0007669"/>
    <property type="project" value="UniProtKB-EC"/>
</dbReference>
<dbReference type="Gene3D" id="1.10.10.970">
    <property type="entry name" value="RNA 2'-phosphotransferase, Tpt1/KptA family, N-terminal domain"/>
    <property type="match status" value="1"/>
</dbReference>
<keyword evidence="9" id="KW-1185">Reference proteome</keyword>
<dbReference type="OMA" id="RIHIPRF"/>
<dbReference type="GeneID" id="5854074"/>
<keyword evidence="4" id="KW-0808">Transferase</keyword>
<organism evidence="8 9">
    <name type="scientific">Malassezia globosa (strain ATCC MYA-4612 / CBS 7966)</name>
    <name type="common">Dandruff-associated fungus</name>
    <dbReference type="NCBI Taxonomy" id="425265"/>
    <lineage>
        <taxon>Eukaryota</taxon>
        <taxon>Fungi</taxon>
        <taxon>Dikarya</taxon>
        <taxon>Basidiomycota</taxon>
        <taxon>Ustilaginomycotina</taxon>
        <taxon>Malasseziomycetes</taxon>
        <taxon>Malasseziales</taxon>
        <taxon>Malasseziaceae</taxon>
        <taxon>Malassezia</taxon>
    </lineage>
</organism>
<dbReference type="InterPro" id="IPR042080">
    <property type="entry name" value="RNA_2'-PTrans_N"/>
</dbReference>
<gene>
    <name evidence="8" type="ORF">MGL_3312</name>
</gene>
<dbReference type="SUPFAM" id="SSF56399">
    <property type="entry name" value="ADP-ribosylation"/>
    <property type="match status" value="1"/>
</dbReference>
<sequence>MSAPSEPRSREQAKQWKKERKMQAATKAENTDASDVAPPRKGGGREKPSQVPPTVQLSKTLAYILRHGAQKEQLQVRPDGFVRVDAILARPKIAKIEMEEGRAPTFQDIETIVATNDKKRFELARGTLSEPSKAESSDASSGEDVMWIRAVQGHSLESIHDLSHQNLDSDNVASLLPLVDEDGARMAIHGTNTDAWEQILATKGLRRMGRNHIHLAKGLPGSSGTISGTS</sequence>
<comment type="similarity">
    <text evidence="2">Belongs to the KptA/TPT1 family.</text>
</comment>
<evidence type="ECO:0000256" key="2">
    <source>
        <dbReference type="ARBA" id="ARBA00009836"/>
    </source>
</evidence>
<dbReference type="STRING" id="425265.A8Q781"/>